<comment type="caution">
    <text evidence="6">The sequence shown here is derived from an EMBL/GenBank/DDBJ whole genome shotgun (WGS) entry which is preliminary data.</text>
</comment>
<feature type="transmembrane region" description="Helical" evidence="5">
    <location>
        <begin position="12"/>
        <end position="36"/>
    </location>
</feature>
<dbReference type="GO" id="GO:0005886">
    <property type="term" value="C:plasma membrane"/>
    <property type="evidence" value="ECO:0007669"/>
    <property type="project" value="TreeGrafter"/>
</dbReference>
<protein>
    <submittedName>
        <fullName evidence="6">Solute carrier family 13 member 5</fullName>
    </submittedName>
</protein>
<sequence length="100" mass="11285">MALGRSRWWRGLCAWRNYIILLVTPLVCAPMLTIGTPESRCAYPVMLMAVYWFTEAMPVGVTALLPVVLFPLLDVVKSSDISRLYMTMALYQNHTQSCLG</sequence>
<evidence type="ECO:0000256" key="3">
    <source>
        <dbReference type="ARBA" id="ARBA00022989"/>
    </source>
</evidence>
<dbReference type="EMBL" id="BMAT01010806">
    <property type="protein sequence ID" value="GFR61077.1"/>
    <property type="molecule type" value="Genomic_DNA"/>
</dbReference>
<feature type="transmembrane region" description="Helical" evidence="5">
    <location>
        <begin position="56"/>
        <end position="76"/>
    </location>
</feature>
<dbReference type="GO" id="GO:0022857">
    <property type="term" value="F:transmembrane transporter activity"/>
    <property type="evidence" value="ECO:0007669"/>
    <property type="project" value="TreeGrafter"/>
</dbReference>
<evidence type="ECO:0000256" key="4">
    <source>
        <dbReference type="ARBA" id="ARBA00023136"/>
    </source>
</evidence>
<evidence type="ECO:0000256" key="2">
    <source>
        <dbReference type="ARBA" id="ARBA00022692"/>
    </source>
</evidence>
<proteinExistence type="predicted"/>
<dbReference type="PANTHER" id="PTHR10283:SF82">
    <property type="entry name" value="SOLUTE CARRIER FAMILY 13 MEMBER 2"/>
    <property type="match status" value="1"/>
</dbReference>
<organism evidence="6 7">
    <name type="scientific">Elysia marginata</name>
    <dbReference type="NCBI Taxonomy" id="1093978"/>
    <lineage>
        <taxon>Eukaryota</taxon>
        <taxon>Metazoa</taxon>
        <taxon>Spiralia</taxon>
        <taxon>Lophotrochozoa</taxon>
        <taxon>Mollusca</taxon>
        <taxon>Gastropoda</taxon>
        <taxon>Heterobranchia</taxon>
        <taxon>Euthyneura</taxon>
        <taxon>Panpulmonata</taxon>
        <taxon>Sacoglossa</taxon>
        <taxon>Placobranchoidea</taxon>
        <taxon>Plakobranchidae</taxon>
        <taxon>Elysia</taxon>
    </lineage>
</organism>
<keyword evidence="4 5" id="KW-0472">Membrane</keyword>
<comment type="subcellular location">
    <subcellularLocation>
        <location evidence="1">Membrane</location>
        <topology evidence="1">Multi-pass membrane protein</topology>
    </subcellularLocation>
</comment>
<evidence type="ECO:0000256" key="1">
    <source>
        <dbReference type="ARBA" id="ARBA00004141"/>
    </source>
</evidence>
<dbReference type="Proteomes" id="UP000762676">
    <property type="component" value="Unassembled WGS sequence"/>
</dbReference>
<dbReference type="AlphaFoldDB" id="A0AAV4EJ77"/>
<evidence type="ECO:0000256" key="5">
    <source>
        <dbReference type="SAM" id="Phobius"/>
    </source>
</evidence>
<evidence type="ECO:0000313" key="6">
    <source>
        <dbReference type="EMBL" id="GFR61077.1"/>
    </source>
</evidence>
<name>A0AAV4EJ77_9GAST</name>
<keyword evidence="3 5" id="KW-1133">Transmembrane helix</keyword>
<dbReference type="PANTHER" id="PTHR10283">
    <property type="entry name" value="SOLUTE CARRIER FAMILY 13 MEMBER"/>
    <property type="match status" value="1"/>
</dbReference>
<keyword evidence="2 5" id="KW-0812">Transmembrane</keyword>
<evidence type="ECO:0000313" key="7">
    <source>
        <dbReference type="Proteomes" id="UP000762676"/>
    </source>
</evidence>
<accession>A0AAV4EJ77</accession>
<gene>
    <name evidence="6" type="ORF">ElyMa_005423200</name>
</gene>
<reference evidence="6 7" key="1">
    <citation type="journal article" date="2021" name="Elife">
        <title>Chloroplast acquisition without the gene transfer in kleptoplastic sea slugs, Plakobranchus ocellatus.</title>
        <authorList>
            <person name="Maeda T."/>
            <person name="Takahashi S."/>
            <person name="Yoshida T."/>
            <person name="Shimamura S."/>
            <person name="Takaki Y."/>
            <person name="Nagai Y."/>
            <person name="Toyoda A."/>
            <person name="Suzuki Y."/>
            <person name="Arimoto A."/>
            <person name="Ishii H."/>
            <person name="Satoh N."/>
            <person name="Nishiyama T."/>
            <person name="Hasebe M."/>
            <person name="Maruyama T."/>
            <person name="Minagawa J."/>
            <person name="Obokata J."/>
            <person name="Shigenobu S."/>
        </authorList>
    </citation>
    <scope>NUCLEOTIDE SEQUENCE [LARGE SCALE GENOMIC DNA]</scope>
</reference>
<keyword evidence="7" id="KW-1185">Reference proteome</keyword>